<reference evidence="8" key="1">
    <citation type="journal article" date="2020" name="Microb. Genom.">
        <title>Genetic diversity of clinical and environmental Mucorales isolates obtained from an investigation of mucormycosis cases among solid organ transplant recipients.</title>
        <authorList>
            <person name="Nguyen M.H."/>
            <person name="Kaul D."/>
            <person name="Muto C."/>
            <person name="Cheng S.J."/>
            <person name="Richter R.A."/>
            <person name="Bruno V.M."/>
            <person name="Liu G."/>
            <person name="Beyhan S."/>
            <person name="Sundermann A.J."/>
            <person name="Mounaud S."/>
            <person name="Pasculle A.W."/>
            <person name="Nierman W.C."/>
            <person name="Driscoll E."/>
            <person name="Cumbie R."/>
            <person name="Clancy C.J."/>
            <person name="Dupont C.L."/>
        </authorList>
    </citation>
    <scope>NUCLEOTIDE SEQUENCE</scope>
    <source>
        <strain evidence="8">GL11</strain>
    </source>
</reference>
<evidence type="ECO:0000313" key="9">
    <source>
        <dbReference type="Proteomes" id="UP000716291"/>
    </source>
</evidence>
<dbReference type="PANTHER" id="PTHR46123:SF4">
    <property type="entry name" value="MIX-TYPE HOMEOBOX GENE 1-RELATED"/>
    <property type="match status" value="1"/>
</dbReference>
<dbReference type="GO" id="GO:0000977">
    <property type="term" value="F:RNA polymerase II transcription regulatory region sequence-specific DNA binding"/>
    <property type="evidence" value="ECO:0007669"/>
    <property type="project" value="TreeGrafter"/>
</dbReference>
<dbReference type="PROSITE" id="PS00027">
    <property type="entry name" value="HOMEOBOX_1"/>
    <property type="match status" value="1"/>
</dbReference>
<dbReference type="InterPro" id="IPR051306">
    <property type="entry name" value="Homeobox_regulator"/>
</dbReference>
<accession>A0A9P6X353</accession>
<dbReference type="SUPFAM" id="SSF46689">
    <property type="entry name" value="Homeodomain-like"/>
    <property type="match status" value="1"/>
</dbReference>
<comment type="subcellular location">
    <subcellularLocation>
        <location evidence="1 5 6">Nucleus</location>
    </subcellularLocation>
</comment>
<dbReference type="EMBL" id="JAANQT010001810">
    <property type="protein sequence ID" value="KAG1303899.1"/>
    <property type="molecule type" value="Genomic_DNA"/>
</dbReference>
<feature type="domain" description="Homeobox" evidence="7">
    <location>
        <begin position="4"/>
        <end position="64"/>
    </location>
</feature>
<evidence type="ECO:0000256" key="5">
    <source>
        <dbReference type="PROSITE-ProRule" id="PRU00108"/>
    </source>
</evidence>
<evidence type="ECO:0000313" key="8">
    <source>
        <dbReference type="EMBL" id="KAG1303899.1"/>
    </source>
</evidence>
<dbReference type="InterPro" id="IPR001356">
    <property type="entry name" value="HD"/>
</dbReference>
<dbReference type="PROSITE" id="PS50071">
    <property type="entry name" value="HOMEOBOX_2"/>
    <property type="match status" value="1"/>
</dbReference>
<keyword evidence="4 5" id="KW-0539">Nucleus</keyword>
<evidence type="ECO:0000256" key="1">
    <source>
        <dbReference type="ARBA" id="ARBA00004123"/>
    </source>
</evidence>
<sequence>MYNKSNTRKRTHLKPSQVAVLQESFMTNTLPDSAIRTRLASELDVSERTVQIWFQNRRAKARKSDGLEPNVRTGWIDLPVTKPAVRCITKRARSSSKPERPVMIPQRELQPRAMSEGMGSFAYMTTERKEGEERGWASFFLTADPLISIPASTLRIGHWARFIHPIDASHRYDLSCFGDSHQLIWQVQDGPNEFRIHTAYDQIQQIRFAPVQLDLGQLEIERRAGTLPFFAMKRSLSDPDWIPCGDFTENKQATATCTHILQGHPHLLKSAVLHWITLVPSLATKLVLLHDFLTDLSPSLTPEPILFDPIPCTLKDVLPNSLDQPPWLLTFEDNLLNF</sequence>
<name>A0A9P6X353_RHIOR</name>
<protein>
    <recommendedName>
        <fullName evidence="7">Homeobox domain-containing protein</fullName>
    </recommendedName>
</protein>
<dbReference type="GO" id="GO:0005634">
    <property type="term" value="C:nucleus"/>
    <property type="evidence" value="ECO:0007669"/>
    <property type="project" value="UniProtKB-SubCell"/>
</dbReference>
<dbReference type="GO" id="GO:0000981">
    <property type="term" value="F:DNA-binding transcription factor activity, RNA polymerase II-specific"/>
    <property type="evidence" value="ECO:0007669"/>
    <property type="project" value="InterPro"/>
</dbReference>
<evidence type="ECO:0000256" key="6">
    <source>
        <dbReference type="RuleBase" id="RU000682"/>
    </source>
</evidence>
<dbReference type="InterPro" id="IPR057939">
    <property type="entry name" value="TRF2_HOY1_PH"/>
</dbReference>
<organism evidence="8 9">
    <name type="scientific">Rhizopus oryzae</name>
    <name type="common">Mucormycosis agent</name>
    <name type="synonym">Rhizopus arrhizus var. delemar</name>
    <dbReference type="NCBI Taxonomy" id="64495"/>
    <lineage>
        <taxon>Eukaryota</taxon>
        <taxon>Fungi</taxon>
        <taxon>Fungi incertae sedis</taxon>
        <taxon>Mucoromycota</taxon>
        <taxon>Mucoromycotina</taxon>
        <taxon>Mucoromycetes</taxon>
        <taxon>Mucorales</taxon>
        <taxon>Mucorineae</taxon>
        <taxon>Rhizopodaceae</taxon>
        <taxon>Rhizopus</taxon>
    </lineage>
</organism>
<dbReference type="InterPro" id="IPR017970">
    <property type="entry name" value="Homeobox_CS"/>
</dbReference>
<evidence type="ECO:0000256" key="3">
    <source>
        <dbReference type="ARBA" id="ARBA00023155"/>
    </source>
</evidence>
<dbReference type="Proteomes" id="UP000716291">
    <property type="component" value="Unassembled WGS sequence"/>
</dbReference>
<feature type="DNA-binding region" description="Homeobox" evidence="5">
    <location>
        <begin position="6"/>
        <end position="65"/>
    </location>
</feature>
<dbReference type="Pfam" id="PF00046">
    <property type="entry name" value="Homeodomain"/>
    <property type="match status" value="1"/>
</dbReference>
<evidence type="ECO:0000256" key="4">
    <source>
        <dbReference type="ARBA" id="ARBA00023242"/>
    </source>
</evidence>
<dbReference type="Gene3D" id="1.10.10.60">
    <property type="entry name" value="Homeodomain-like"/>
    <property type="match status" value="1"/>
</dbReference>
<gene>
    <name evidence="8" type="ORF">G6F64_009667</name>
</gene>
<dbReference type="AlphaFoldDB" id="A0A9P6X353"/>
<dbReference type="CDD" id="cd00086">
    <property type="entry name" value="homeodomain"/>
    <property type="match status" value="1"/>
</dbReference>
<dbReference type="OrthoDB" id="6159439at2759"/>
<dbReference type="InterPro" id="IPR009057">
    <property type="entry name" value="Homeodomain-like_sf"/>
</dbReference>
<proteinExistence type="predicted"/>
<comment type="caution">
    <text evidence="8">The sequence shown here is derived from an EMBL/GenBank/DDBJ whole genome shotgun (WGS) entry which is preliminary data.</text>
</comment>
<keyword evidence="9" id="KW-1185">Reference proteome</keyword>
<dbReference type="PANTHER" id="PTHR46123">
    <property type="entry name" value="MIX-TYPE HOMEOBOX GENE 1-RELATED"/>
    <property type="match status" value="1"/>
</dbReference>
<keyword evidence="3 5" id="KW-0371">Homeobox</keyword>
<dbReference type="Pfam" id="PF24818">
    <property type="entry name" value="PH_TRF2_HOY1"/>
    <property type="match status" value="1"/>
</dbReference>
<keyword evidence="2 5" id="KW-0238">DNA-binding</keyword>
<evidence type="ECO:0000259" key="7">
    <source>
        <dbReference type="PROSITE" id="PS50071"/>
    </source>
</evidence>
<evidence type="ECO:0000256" key="2">
    <source>
        <dbReference type="ARBA" id="ARBA00023125"/>
    </source>
</evidence>
<dbReference type="SMART" id="SM00389">
    <property type="entry name" value="HOX"/>
    <property type="match status" value="1"/>
</dbReference>